<reference evidence="3" key="1">
    <citation type="submission" date="2025-08" db="UniProtKB">
        <authorList>
            <consortium name="RefSeq"/>
        </authorList>
    </citation>
    <scope>IDENTIFICATION</scope>
</reference>
<gene>
    <name evidence="3" type="primary">LOC108865058</name>
</gene>
<name>A0AAJ7L6D3_9ACAR</name>
<accession>A0AAJ7L6D3</accession>
<feature type="domain" description="DUF7083" evidence="1">
    <location>
        <begin position="37"/>
        <end position="123"/>
    </location>
</feature>
<dbReference type="InterPro" id="IPR055510">
    <property type="entry name" value="DUF7083"/>
</dbReference>
<sequence>MISKEDFEAMMSRLMKEIRRDKNSSETPRSTPETTTMNLLMRQIPEFRYDPEDGLTFDLWFNRYESVLEKEGAALDDTAKVRFIVQKLDQDAFQKYDAHILPKKYSDLNFADTISKLKELFGHRGSEFARRYQYFQSKCENTSGGTFDDYTGLVNKRHELSNMSKITADQMKCLVWICGLKGSEHNDVRELALQFIEDKPESTLSQLHQHSAEAARLVLESLSAVATRDSVRASSGIELSGIELSDIDLSSIELSGIALSRHRVVDIELSDIDLSSIELSVFVLR</sequence>
<dbReference type="RefSeq" id="XP_018497223.1">
    <property type="nucleotide sequence ID" value="XM_018641707.1"/>
</dbReference>
<dbReference type="Pfam" id="PF23309">
    <property type="entry name" value="DUF7083"/>
    <property type="match status" value="1"/>
</dbReference>
<dbReference type="GeneID" id="108865058"/>
<evidence type="ECO:0000313" key="2">
    <source>
        <dbReference type="Proteomes" id="UP000694867"/>
    </source>
</evidence>
<keyword evidence="2" id="KW-1185">Reference proteome</keyword>
<organism evidence="2 3">
    <name type="scientific">Galendromus occidentalis</name>
    <name type="common">western predatory mite</name>
    <dbReference type="NCBI Taxonomy" id="34638"/>
    <lineage>
        <taxon>Eukaryota</taxon>
        <taxon>Metazoa</taxon>
        <taxon>Ecdysozoa</taxon>
        <taxon>Arthropoda</taxon>
        <taxon>Chelicerata</taxon>
        <taxon>Arachnida</taxon>
        <taxon>Acari</taxon>
        <taxon>Parasitiformes</taxon>
        <taxon>Mesostigmata</taxon>
        <taxon>Gamasina</taxon>
        <taxon>Phytoseioidea</taxon>
        <taxon>Phytoseiidae</taxon>
        <taxon>Typhlodrominae</taxon>
        <taxon>Galendromus</taxon>
    </lineage>
</organism>
<dbReference type="Proteomes" id="UP000694867">
    <property type="component" value="Unplaced"/>
</dbReference>
<dbReference type="AlphaFoldDB" id="A0AAJ7L6D3"/>
<proteinExistence type="predicted"/>
<dbReference type="KEGG" id="goe:108865058"/>
<protein>
    <submittedName>
        <fullName evidence="3">Uncharacterized protein LOC108865058</fullName>
    </submittedName>
</protein>
<evidence type="ECO:0000313" key="3">
    <source>
        <dbReference type="RefSeq" id="XP_018497223.1"/>
    </source>
</evidence>
<evidence type="ECO:0000259" key="1">
    <source>
        <dbReference type="Pfam" id="PF23309"/>
    </source>
</evidence>